<feature type="compositionally biased region" description="Polar residues" evidence="1">
    <location>
        <begin position="1"/>
        <end position="12"/>
    </location>
</feature>
<protein>
    <submittedName>
        <fullName evidence="3">Uncharacterized protein</fullName>
    </submittedName>
</protein>
<comment type="caution">
    <text evidence="3">The sequence shown here is derived from an EMBL/GenBank/DDBJ whole genome shotgun (WGS) entry which is preliminary data.</text>
</comment>
<feature type="compositionally biased region" description="Basic and acidic residues" evidence="1">
    <location>
        <begin position="41"/>
        <end position="69"/>
    </location>
</feature>
<dbReference type="Proteomes" id="UP000076584">
    <property type="component" value="Unassembled WGS sequence"/>
</dbReference>
<dbReference type="AlphaFoldDB" id="A0A166SEQ6"/>
<evidence type="ECO:0000313" key="3">
    <source>
        <dbReference type="EMBL" id="KZL70639.1"/>
    </source>
</evidence>
<proteinExistence type="predicted"/>
<feature type="non-terminal residue" evidence="3">
    <location>
        <position position="966"/>
    </location>
</feature>
<organism evidence="3 4">
    <name type="scientific">Colletotrichum incanum</name>
    <name type="common">Soybean anthracnose fungus</name>
    <dbReference type="NCBI Taxonomy" id="1573173"/>
    <lineage>
        <taxon>Eukaryota</taxon>
        <taxon>Fungi</taxon>
        <taxon>Dikarya</taxon>
        <taxon>Ascomycota</taxon>
        <taxon>Pezizomycotina</taxon>
        <taxon>Sordariomycetes</taxon>
        <taxon>Hypocreomycetidae</taxon>
        <taxon>Glomerellales</taxon>
        <taxon>Glomerellaceae</taxon>
        <taxon>Colletotrichum</taxon>
        <taxon>Colletotrichum spaethianum species complex</taxon>
    </lineage>
</organism>
<feature type="transmembrane region" description="Helical" evidence="2">
    <location>
        <begin position="171"/>
        <end position="193"/>
    </location>
</feature>
<keyword evidence="2" id="KW-0812">Transmembrane</keyword>
<feature type="region of interest" description="Disordered" evidence="1">
    <location>
        <begin position="1"/>
        <end position="69"/>
    </location>
</feature>
<feature type="compositionally biased region" description="Polar residues" evidence="1">
    <location>
        <begin position="20"/>
        <end position="35"/>
    </location>
</feature>
<name>A0A166SEQ6_COLIC</name>
<evidence type="ECO:0000313" key="4">
    <source>
        <dbReference type="Proteomes" id="UP000076584"/>
    </source>
</evidence>
<keyword evidence="2" id="KW-1133">Transmembrane helix</keyword>
<evidence type="ECO:0000256" key="1">
    <source>
        <dbReference type="SAM" id="MobiDB-lite"/>
    </source>
</evidence>
<reference evidence="3 4" key="1">
    <citation type="submission" date="2015-06" db="EMBL/GenBank/DDBJ databases">
        <title>Survival trade-offs in plant roots during colonization by closely related pathogenic and mutualistic fungi.</title>
        <authorList>
            <person name="Hacquard S."/>
            <person name="Kracher B."/>
            <person name="Hiruma K."/>
            <person name="Weinman A."/>
            <person name="Muench P."/>
            <person name="Garrido Oter R."/>
            <person name="Ver Loren van Themaat E."/>
            <person name="Dallerey J.-F."/>
            <person name="Damm U."/>
            <person name="Henrissat B."/>
            <person name="Lespinet O."/>
            <person name="Thon M."/>
            <person name="Kemen E."/>
            <person name="McHardy A.C."/>
            <person name="Schulze-Lefert P."/>
            <person name="O'Connell R.J."/>
        </authorList>
    </citation>
    <scope>NUCLEOTIDE SEQUENCE [LARGE SCALE GENOMIC DNA]</scope>
    <source>
        <strain evidence="3 4">MAFF 238704</strain>
    </source>
</reference>
<dbReference type="STRING" id="1573173.A0A166SEQ6"/>
<gene>
    <name evidence="3" type="ORF">CI238_01565</name>
</gene>
<feature type="transmembrane region" description="Helical" evidence="2">
    <location>
        <begin position="121"/>
        <end position="141"/>
    </location>
</feature>
<evidence type="ECO:0000256" key="2">
    <source>
        <dbReference type="SAM" id="Phobius"/>
    </source>
</evidence>
<keyword evidence="4" id="KW-1185">Reference proteome</keyword>
<sequence>MISLTNNTMNSESRPREQSPLMTTPDSENTETAKTQGFREPSVREKAHTHDTAYEAVRDQSDGRDSGAAHEFRRANKDPFVILVDVFAVICPAAFLVFAFLVLKLDGQVIDDAPARQYRNAITILATLFPIIFAAIVGRLMSQVARWKLEKGATMGVLEQLMGSRTVGGTLLFHFQLRVLNLLALFLVLIWIFSPLGGQSILRMLETRSRTVAQPADVVYFNTDAQSQFASWSDVSPTSNAYNVNRMSIVNAMYNALILSPDAVKSGAMDVWGNVKIPALSSYGDSGNSDWQSVPQNDTEREFSSLVGVPVTKVAEGNTTFSLESSYIHLECGNFSVSSFSYSPGSGTTFATEVQFNETSLCMSDRCNSVANGTWQGWNLRLNGSLISNDSNNQDRGAGWNLALDNFIDELWIDYDWYTQRGLKVEDSNRPDVFAEEKGVVANPTTLLFQAKEQTSSYATPEYTTSRCGATQKYVESRVHCSRDSPTARQNCSVIAQRPSQKPHADENISQLSFTRVFRYVSRKLPQATNHFASSYTSDISLNYLENPSSATMTAATAPPELANIPPRDFGYRLAQLVNSYVFLSQAFSNAPSGSVDAMASFEPNVTVVVDVKTPVEVFHISGAWIALYMLSCVVLLLGGVMSAVVTHFVHGPEVLGYASTVVRDSKFMDISTAAGRMDGIDLTRMLKDRRVRYGYTQLSVENIPLVGVGSQEETDVILRPCVVHMNDIASVSGLELQPQDQYGAYYIGELVMRTIQHGLSLDPDDATEAQDKLKYTLIEGIHELYDNQSQGHFVHILEVVWIVDQCFLQGWLTRIHDRLSGQRLSHLQIAVRDGNKICEDSCSNFRVELRDDDIGSLPIVYIDIDTRGTWTIGHVVEMLIHEMVHRYLMLFSCQGGFSHEFGGCSQYSHDKRGRHRHYPRMLIKHVFETIQEWDDTLRFFGEVFIDRCDQDGQYDALVDMGILYM</sequence>
<accession>A0A166SEQ6</accession>
<dbReference type="EMBL" id="LFIW01002438">
    <property type="protein sequence ID" value="KZL70639.1"/>
    <property type="molecule type" value="Genomic_DNA"/>
</dbReference>
<feature type="transmembrane region" description="Helical" evidence="2">
    <location>
        <begin position="80"/>
        <end position="101"/>
    </location>
</feature>
<keyword evidence="2" id="KW-0472">Membrane</keyword>